<reference evidence="2 3" key="1">
    <citation type="submission" date="2020-10" db="EMBL/GenBank/DDBJ databases">
        <title>Closed genome sequences of Staphylococcus lloydii sp. nov. and Staphylococcus durrellii sp. nov. Isolated from Captive Fruit Bats (Pteropus livingstonii).</title>
        <authorList>
            <person name="Fountain K."/>
        </authorList>
    </citation>
    <scope>NUCLEOTIDE SEQUENCE [LARGE SCALE GENOMIC DNA]</scope>
    <source>
        <strain evidence="2 3">23_2_7_LY</strain>
    </source>
</reference>
<name>A0A7T1AYV8_9STAP</name>
<accession>A0A7T1AYV8</accession>
<keyword evidence="1" id="KW-1133">Transmembrane helix</keyword>
<feature type="transmembrane region" description="Helical" evidence="1">
    <location>
        <begin position="34"/>
        <end position="51"/>
    </location>
</feature>
<evidence type="ECO:0000256" key="1">
    <source>
        <dbReference type="SAM" id="Phobius"/>
    </source>
</evidence>
<evidence type="ECO:0000313" key="3">
    <source>
        <dbReference type="Proteomes" id="UP000594455"/>
    </source>
</evidence>
<gene>
    <name evidence="2" type="ORF">ISP08_09935</name>
</gene>
<keyword evidence="1" id="KW-0812">Transmembrane</keyword>
<keyword evidence="1" id="KW-0472">Membrane</keyword>
<dbReference type="Proteomes" id="UP000594455">
    <property type="component" value="Chromosome"/>
</dbReference>
<organism evidence="2 3">
    <name type="scientific">Staphylococcus lloydii</name>
    <dbReference type="NCBI Taxonomy" id="2781774"/>
    <lineage>
        <taxon>Bacteria</taxon>
        <taxon>Bacillati</taxon>
        <taxon>Bacillota</taxon>
        <taxon>Bacilli</taxon>
        <taxon>Bacillales</taxon>
        <taxon>Staphylococcaceae</taxon>
        <taxon>Staphylococcus</taxon>
    </lineage>
</organism>
<protein>
    <submittedName>
        <fullName evidence="2">Uncharacterized protein</fullName>
    </submittedName>
</protein>
<dbReference type="KEGG" id="sllo:ISP08_09935"/>
<evidence type="ECO:0000313" key="2">
    <source>
        <dbReference type="EMBL" id="QPM74653.1"/>
    </source>
</evidence>
<dbReference type="AlphaFoldDB" id="A0A7T1AYV8"/>
<dbReference type="EMBL" id="CP064056">
    <property type="protein sequence ID" value="QPM74653.1"/>
    <property type="molecule type" value="Genomic_DNA"/>
</dbReference>
<proteinExistence type="predicted"/>
<keyword evidence="3" id="KW-1185">Reference proteome</keyword>
<feature type="transmembrane region" description="Helical" evidence="1">
    <location>
        <begin position="7"/>
        <end position="28"/>
    </location>
</feature>
<sequence>MGTLFMYLAFMLFIVMLFLLILSGAMNFGNKKNVLFLVTIVVLIIGVVTLYEKGSNMRKHEIDALEYKG</sequence>
<dbReference type="RefSeq" id="WP_048792597.1">
    <property type="nucleotide sequence ID" value="NZ_CP064056.1"/>
</dbReference>